<evidence type="ECO:0000313" key="3">
    <source>
        <dbReference type="EMBL" id="MBD3934107.1"/>
    </source>
</evidence>
<organism evidence="3 4">
    <name type="scientific">Streptomyces chumphonensis</name>
    <dbReference type="NCBI Taxonomy" id="1214925"/>
    <lineage>
        <taxon>Bacteria</taxon>
        <taxon>Bacillati</taxon>
        <taxon>Actinomycetota</taxon>
        <taxon>Actinomycetes</taxon>
        <taxon>Kitasatosporales</taxon>
        <taxon>Streptomycetaceae</taxon>
        <taxon>Streptomyces</taxon>
    </lineage>
</organism>
<evidence type="ECO:0000256" key="2">
    <source>
        <dbReference type="ARBA" id="ARBA00022833"/>
    </source>
</evidence>
<dbReference type="EMBL" id="JACXYU010000014">
    <property type="protein sequence ID" value="MBD3934107.1"/>
    <property type="molecule type" value="Genomic_DNA"/>
</dbReference>
<gene>
    <name evidence="3" type="ORF">IF129_21415</name>
</gene>
<dbReference type="GO" id="GO:0046872">
    <property type="term" value="F:metal ion binding"/>
    <property type="evidence" value="ECO:0007669"/>
    <property type="project" value="UniProtKB-KW"/>
</dbReference>
<dbReference type="RefSeq" id="WP_191211408.1">
    <property type="nucleotide sequence ID" value="NZ_BAABKL010000041.1"/>
</dbReference>
<keyword evidence="3" id="KW-0378">Hydrolase</keyword>
<dbReference type="SUPFAM" id="SSF55186">
    <property type="entry name" value="ThrRS/AlaRS common domain"/>
    <property type="match status" value="1"/>
</dbReference>
<protein>
    <submittedName>
        <fullName evidence="3">Metal-dependent hydrolase</fullName>
    </submittedName>
</protein>
<accession>A0A927F3L0</accession>
<dbReference type="InterPro" id="IPR051335">
    <property type="entry name" value="Alanyl-tRNA_Editing_Enzymes"/>
</dbReference>
<reference evidence="3" key="1">
    <citation type="submission" date="2020-09" db="EMBL/GenBank/DDBJ databases">
        <title>Secondary metabolite and genome analysis of marine Streptomyces chumphonensis KK1-2T.</title>
        <authorList>
            <person name="Phongsopitanun W."/>
            <person name="Kanchanasin P."/>
            <person name="Pittayakhajonwut P."/>
            <person name="Suwanborirux K."/>
            <person name="Tanasupawat S."/>
        </authorList>
    </citation>
    <scope>NUCLEOTIDE SEQUENCE</scope>
    <source>
        <strain evidence="3">KK1-2</strain>
    </source>
</reference>
<dbReference type="AlphaFoldDB" id="A0A927F3L0"/>
<dbReference type="PANTHER" id="PTHR43462:SF1">
    <property type="entry name" value="ALANYL-TRNA EDITING PROTEIN AARSD1"/>
    <property type="match status" value="1"/>
</dbReference>
<evidence type="ECO:0000313" key="4">
    <source>
        <dbReference type="Proteomes" id="UP000632289"/>
    </source>
</evidence>
<name>A0A927F3L0_9ACTN</name>
<dbReference type="Gene3D" id="3.30.980.10">
    <property type="entry name" value="Threonyl-trna Synthetase, Chain A, domain 2"/>
    <property type="match status" value="1"/>
</dbReference>
<dbReference type="Proteomes" id="UP000632289">
    <property type="component" value="Unassembled WGS sequence"/>
</dbReference>
<dbReference type="PANTHER" id="PTHR43462">
    <property type="entry name" value="ALANYL-TRNA EDITING PROTEIN"/>
    <property type="match status" value="1"/>
</dbReference>
<comment type="caution">
    <text evidence="3">The sequence shown here is derived from an EMBL/GenBank/DDBJ whole genome shotgun (WGS) entry which is preliminary data.</text>
</comment>
<dbReference type="InterPro" id="IPR018163">
    <property type="entry name" value="Thr/Ala-tRNA-synth_IIc_edit"/>
</dbReference>
<evidence type="ECO:0000256" key="1">
    <source>
        <dbReference type="ARBA" id="ARBA00022723"/>
    </source>
</evidence>
<proteinExistence type="predicted"/>
<keyword evidence="2" id="KW-0862">Zinc</keyword>
<keyword evidence="4" id="KW-1185">Reference proteome</keyword>
<dbReference type="GO" id="GO:0002161">
    <property type="term" value="F:aminoacyl-tRNA deacylase activity"/>
    <property type="evidence" value="ECO:0007669"/>
    <property type="project" value="UniProtKB-ARBA"/>
</dbReference>
<sequence length="295" mass="31319">MTPTTVRPPATEVLFPEGTSRATARVQLVDRDQDGRLLLVTDRTPFHPLDHTWPDQPADRGTVTFGGTSHPVLDALTGAVGPGADGLLVADAIPVRRGDPEWSFVAVHVLGPLDDAAAPVVGQDVELAVDGEYRAGLSAGHTACHLVALALNEALADLWTKQPRRTDCLGHPDFDQSAITTSRIEPNGSVDTYRLGKSLRKSGFSATALTERLDTVQHAVNARVAQWIAAGGAARVERDERHLDARRWWTCALPDGTARIPCGGTHVASTAALGSVTVTLDLSAAELTVHTHVTP</sequence>
<dbReference type="GO" id="GO:0000166">
    <property type="term" value="F:nucleotide binding"/>
    <property type="evidence" value="ECO:0007669"/>
    <property type="project" value="InterPro"/>
</dbReference>
<keyword evidence="1" id="KW-0479">Metal-binding</keyword>